<protein>
    <submittedName>
        <fullName evidence="2">Uncharacterized protein</fullName>
    </submittedName>
</protein>
<reference evidence="2" key="2">
    <citation type="submission" date="2022-10" db="EMBL/GenBank/DDBJ databases">
        <authorList>
            <consortium name="ENA_rothamsted_submissions"/>
            <consortium name="culmorum"/>
            <person name="King R."/>
        </authorList>
    </citation>
    <scope>NUCLEOTIDE SEQUENCE</scope>
</reference>
<keyword evidence="1" id="KW-0472">Membrane</keyword>
<accession>A0A9N9X4B7</accession>
<feature type="transmembrane region" description="Helical" evidence="1">
    <location>
        <begin position="43"/>
        <end position="60"/>
    </location>
</feature>
<keyword evidence="1" id="KW-0812">Transmembrane</keyword>
<dbReference type="OrthoDB" id="6773229at2759"/>
<gene>
    <name evidence="2" type="ORF">PHAECO_LOCUS9193</name>
</gene>
<evidence type="ECO:0000313" key="3">
    <source>
        <dbReference type="Proteomes" id="UP001153737"/>
    </source>
</evidence>
<reference evidence="2" key="1">
    <citation type="submission" date="2022-01" db="EMBL/GenBank/DDBJ databases">
        <authorList>
            <person name="King R."/>
        </authorList>
    </citation>
    <scope>NUCLEOTIDE SEQUENCE</scope>
</reference>
<dbReference type="Proteomes" id="UP001153737">
    <property type="component" value="Chromosome 5"/>
</dbReference>
<evidence type="ECO:0000313" key="2">
    <source>
        <dbReference type="EMBL" id="CAG9822215.1"/>
    </source>
</evidence>
<sequence>MPLTGPLIRHLHNYHHNNNYNIIWASVWAVWSSASWSALSSKVFIVFVLVVILLFGYYYAEIMADGSASDNTSISTFLKECGANPAILANFEQNGITDLELLNEVSQSEGDFRQLVPCMGTRLKIKLKLRNSLEEIILPFEDDIISEGTVQENTNRIVPIGQSTPGSNAWETTSSSISHIDCEEPPNKYIILEHIDLPKAQPKKNQAVLEPDVDKPQEIELPHLLEQTIVGRAIKSIYKLKKQLDSRCQAYLADIIIQHYVNIRPFRRLQNSDFNKISQDIAKLFPNEVPGVYYTAPIKKRNSRNNKSIVARGKLIDKYRNKLSFLRKASALPTRLFDETDTDDSSHFADDVQIDFEDDVTWLKNSRAPWAEVQEKWSNTFPFRQALLSKEVGIQEILDEFSIIKDPLGYTLVDSDFKLRYPGNYRKIYTKFESVFNSLLETRRKHLTPADNLILDIIQSPDVNQESKTVLMLNILISLLPTKSFNKKSKTNWHPTVNESKEGIFVQIKNAGDLENVVEGKRATMKKYGLPMLPFVIVESPTYTEIKNIYVSFDRTVYKLISVLKAIDVCFQLIHVLNLVYPFESEHIWMFIQLSMYELKTNFDNIPSILDVVNKIKVGEQTKQN</sequence>
<keyword evidence="3" id="KW-1185">Reference proteome</keyword>
<proteinExistence type="predicted"/>
<dbReference type="EMBL" id="OU896711">
    <property type="protein sequence ID" value="CAG9822215.1"/>
    <property type="molecule type" value="Genomic_DNA"/>
</dbReference>
<feature type="transmembrane region" description="Helical" evidence="1">
    <location>
        <begin position="20"/>
        <end position="36"/>
    </location>
</feature>
<keyword evidence="1" id="KW-1133">Transmembrane helix</keyword>
<dbReference type="AlphaFoldDB" id="A0A9N9X4B7"/>
<name>A0A9N9X4B7_PHACE</name>
<organism evidence="2 3">
    <name type="scientific">Phaedon cochleariae</name>
    <name type="common">Mustard beetle</name>
    <dbReference type="NCBI Taxonomy" id="80249"/>
    <lineage>
        <taxon>Eukaryota</taxon>
        <taxon>Metazoa</taxon>
        <taxon>Ecdysozoa</taxon>
        <taxon>Arthropoda</taxon>
        <taxon>Hexapoda</taxon>
        <taxon>Insecta</taxon>
        <taxon>Pterygota</taxon>
        <taxon>Neoptera</taxon>
        <taxon>Endopterygota</taxon>
        <taxon>Coleoptera</taxon>
        <taxon>Polyphaga</taxon>
        <taxon>Cucujiformia</taxon>
        <taxon>Chrysomeloidea</taxon>
        <taxon>Chrysomelidae</taxon>
        <taxon>Chrysomelinae</taxon>
        <taxon>Chrysomelini</taxon>
        <taxon>Phaedon</taxon>
    </lineage>
</organism>
<evidence type="ECO:0000256" key="1">
    <source>
        <dbReference type="SAM" id="Phobius"/>
    </source>
</evidence>